<dbReference type="Proteomes" id="UP001497444">
    <property type="component" value="Chromosome 3"/>
</dbReference>
<protein>
    <submittedName>
        <fullName evidence="2">Uncharacterized protein</fullName>
    </submittedName>
</protein>
<feature type="compositionally biased region" description="Acidic residues" evidence="1">
    <location>
        <begin position="1200"/>
        <end position="1211"/>
    </location>
</feature>
<dbReference type="PANTHER" id="PTHR47679:SF1">
    <property type="entry name" value="PROTEIN TORNADO 1"/>
    <property type="match status" value="1"/>
</dbReference>
<reference evidence="2" key="1">
    <citation type="submission" date="2024-02" db="EMBL/GenBank/DDBJ databases">
        <authorList>
            <consortium name="ELIXIR-Norway"/>
            <consortium name="Elixir Norway"/>
        </authorList>
    </citation>
    <scope>NUCLEOTIDE SEQUENCE</scope>
</reference>
<evidence type="ECO:0000256" key="1">
    <source>
        <dbReference type="SAM" id="MobiDB-lite"/>
    </source>
</evidence>
<accession>A0ABP0WSQ8</accession>
<evidence type="ECO:0000313" key="3">
    <source>
        <dbReference type="Proteomes" id="UP001497444"/>
    </source>
</evidence>
<sequence length="1552" mass="171970">MEGLGSIPEISALQVGDVSKPEKSMGSGSSDTAGKQSSKLSHQYLVLRKIPTTVNSLLNRLKQAASPGKRSKHHYKLDFFVQRVVPGAEGMVTDKVGANDLISALNVPSEIKAIRCSFSRTSKGAKWDKDIFKAIDAIGKCQNLEKLTVVGMLELEHSMRLCQSVQTSKVGQLEVNMFFGSHITMTTVCKMVESNHNLKHLTFGLGWIYRSDAVSLGSMLARNSTLEHLDLGGTSVYPDVIEALLRPLTSAEGQLPVNTSLKHISVPCISKDNSGHRVAKALARMLSSNKTLTHLNLAGYVFSEPSDVCMVLQSLRTNETLQTLDLCCCHSHFEWGEDVFAEMLQLIQENPYLKMAEDVAAMLISNKTLIHLNLAGYVFSEPSDVCMVLHSLRTNETLQTLDLVCCRSHFEWEEDVFVEMLQLAQANPSLKSIELSTVQFGEVSIEAVKAQLAANAIKRFATNMENPTENALHNPMMPQISNEIEVLELLLECRSSHSVEIGLDNLEENQVMQNTTSIANDRSRFCLRNDVLGTSTSAIDSVTLDIDHLVSTLNMSCAFSAIHCDFQMPGSYSTLDRIKHLKAIDAIGRCQSLKQLTISGKLDLEQIQQLCKSLQATQVEYLELCTTGLPYKGLTSICEMLVIILNLKHFKLVGKAMKHPVGVIFGSVLAKNSTLEHLDLVSCKWGLNGFEALLQPLTGTSRQLPLNRSLKHLSINVDFKHGLRCEDAKAIARMLSSNKALTHFDLSADYSLGPDDVCLILSSLKTNENLQTLGLENCLGVRGRQVFTVMLELTQANPWLKSIELSGTQLEEEQKEAVRAQLAANAKQRSEANVETVREKASIYPVTLQAPGQVEVLQEMLAIRPSDPLEVGMDNLEECSTLTINTSSSIDAQDNNMKSQVMDDQINMATTIELSTTHILDLLHQACNSITKVLRIKQLPRIYQQADVGVHDSSAILQVLEKISQQNPRGIIVVARIQANEQQIQFLFADACGMASTVGVGLDFATVYWTQSNEVFVEAIEKDEWLQLWTEAFTNGSSFHEPIIMHLPHDSNIITTKVDHIQTSEDICRDDVLGTLSACGEVLLLRLILIFFMKGQVCDKTNKPQNHDPSMTTKGSYSTWPSVELNVAQEGSEYCNFFEKVMMIGQTQLLNNLTGFLWNLIPRSGNTNGSGEGHHEGDRGASRQNGNGGYDENNYGDGGDNNDDGDGEANDGESLSSNLSLGDCAIVNVIPGFGGRWFFPSDFDLGEDLQEAYIEPRLCFKFLRTKDGNRNLVTNISTCFDLNNAIPKRNEKDCFGWFQTLLNVTLECSDADAAKLQHNEKVLEALKEGQKDTQRVNSQLDSGPCQLTFEVQAGIPVAKGTLGVSKSTKKKSLVTESAVEITNQQILGGFVPTKRTKIGSKPCLSFDFEFPIYPTDLDAIDEQKRNWYLRYGLCSTVSPIIEGTWDQLNNAVDSLYTFRARRNVCKLIYEPTFTRNQFHTIIPGMTKSKKPKTKLMEIEQRYEVKLYVNHKMTHLCKLQTLRENESCDLMQVGKIERDPTISGSSSASSSDI</sequence>
<dbReference type="InterPro" id="IPR032675">
    <property type="entry name" value="LRR_dom_sf"/>
</dbReference>
<feature type="compositionally biased region" description="Basic and acidic residues" evidence="1">
    <location>
        <begin position="1172"/>
        <end position="1181"/>
    </location>
</feature>
<dbReference type="Gene3D" id="3.80.10.10">
    <property type="entry name" value="Ribonuclease Inhibitor"/>
    <property type="match status" value="4"/>
</dbReference>
<dbReference type="PANTHER" id="PTHR47679">
    <property type="entry name" value="PROTEIN TORNADO 1"/>
    <property type="match status" value="1"/>
</dbReference>
<evidence type="ECO:0000313" key="2">
    <source>
        <dbReference type="EMBL" id="CAK9269859.1"/>
    </source>
</evidence>
<dbReference type="EMBL" id="OZ020098">
    <property type="protein sequence ID" value="CAK9269859.1"/>
    <property type="molecule type" value="Genomic_DNA"/>
</dbReference>
<proteinExistence type="predicted"/>
<name>A0ABP0WSQ8_9BRYO</name>
<feature type="region of interest" description="Disordered" evidence="1">
    <location>
        <begin position="15"/>
        <end position="37"/>
    </location>
</feature>
<organism evidence="2 3">
    <name type="scientific">Sphagnum jensenii</name>
    <dbReference type="NCBI Taxonomy" id="128206"/>
    <lineage>
        <taxon>Eukaryota</taxon>
        <taxon>Viridiplantae</taxon>
        <taxon>Streptophyta</taxon>
        <taxon>Embryophyta</taxon>
        <taxon>Bryophyta</taxon>
        <taxon>Sphagnophytina</taxon>
        <taxon>Sphagnopsida</taxon>
        <taxon>Sphagnales</taxon>
        <taxon>Sphagnaceae</taxon>
        <taxon>Sphagnum</taxon>
    </lineage>
</organism>
<dbReference type="SUPFAM" id="SSF52047">
    <property type="entry name" value="RNI-like"/>
    <property type="match status" value="2"/>
</dbReference>
<feature type="region of interest" description="Disordered" evidence="1">
    <location>
        <begin position="1168"/>
        <end position="1214"/>
    </location>
</feature>
<gene>
    <name evidence="2" type="ORF">CSSPJE1EN1_LOCUS15337</name>
</gene>
<keyword evidence="3" id="KW-1185">Reference proteome</keyword>
<feature type="compositionally biased region" description="Polar residues" evidence="1">
    <location>
        <begin position="26"/>
        <end position="37"/>
    </location>
</feature>